<evidence type="ECO:0000313" key="14">
    <source>
        <dbReference type="EMBL" id="CAB4919796.1"/>
    </source>
</evidence>
<evidence type="ECO:0000313" key="15">
    <source>
        <dbReference type="EMBL" id="CAB5019693.1"/>
    </source>
</evidence>
<keyword evidence="8" id="KW-0460">Magnesium</keyword>
<dbReference type="PANTHER" id="PTHR30040">
    <property type="entry name" value="THIAMINE BIOSYNTHESIS LIPOPROTEIN APBE"/>
    <property type="match status" value="1"/>
</dbReference>
<dbReference type="EMBL" id="CAESGF010000003">
    <property type="protein sequence ID" value="CAB4362959.1"/>
    <property type="molecule type" value="Genomic_DNA"/>
</dbReference>
<evidence type="ECO:0000256" key="2">
    <source>
        <dbReference type="ARBA" id="ARBA00011955"/>
    </source>
</evidence>
<dbReference type="AlphaFoldDB" id="A0A6J7QV72"/>
<comment type="catalytic activity">
    <reaction evidence="10">
        <text>L-threonyl-[protein] + FAD = FMN-L-threonyl-[protein] + AMP + H(+)</text>
        <dbReference type="Rhea" id="RHEA:36847"/>
        <dbReference type="Rhea" id="RHEA-COMP:11060"/>
        <dbReference type="Rhea" id="RHEA-COMP:11061"/>
        <dbReference type="ChEBI" id="CHEBI:15378"/>
        <dbReference type="ChEBI" id="CHEBI:30013"/>
        <dbReference type="ChEBI" id="CHEBI:57692"/>
        <dbReference type="ChEBI" id="CHEBI:74257"/>
        <dbReference type="ChEBI" id="CHEBI:456215"/>
        <dbReference type="EC" id="2.7.1.180"/>
    </reaction>
</comment>
<name>A0A6J7QV72_9ZZZZ</name>
<comment type="cofactor">
    <cofactor evidence="1">
        <name>Mg(2+)</name>
        <dbReference type="ChEBI" id="CHEBI:18420"/>
    </cofactor>
</comment>
<dbReference type="EMBL" id="CAFBOL010000158">
    <property type="protein sequence ID" value="CAB5019693.1"/>
    <property type="molecule type" value="Genomic_DNA"/>
</dbReference>
<evidence type="ECO:0000313" key="13">
    <source>
        <dbReference type="EMBL" id="CAB4853278.1"/>
    </source>
</evidence>
<evidence type="ECO:0000313" key="11">
    <source>
        <dbReference type="EMBL" id="CAB4362959.1"/>
    </source>
</evidence>
<evidence type="ECO:0000256" key="4">
    <source>
        <dbReference type="ARBA" id="ARBA00022630"/>
    </source>
</evidence>
<gene>
    <name evidence="12" type="ORF">UFOPK2656_00748</name>
    <name evidence="13" type="ORF">UFOPK3267_02805</name>
    <name evidence="14" type="ORF">UFOPK3651_00786</name>
    <name evidence="15" type="ORF">UFOPK3931_03278</name>
    <name evidence="11" type="ORF">UFOPK4189_00746</name>
</gene>
<keyword evidence="7" id="KW-0274">FAD</keyword>
<dbReference type="EMBL" id="CAFBMT010000003">
    <property type="protein sequence ID" value="CAB4919796.1"/>
    <property type="molecule type" value="Genomic_DNA"/>
</dbReference>
<dbReference type="GO" id="GO:0016740">
    <property type="term" value="F:transferase activity"/>
    <property type="evidence" value="ECO:0007669"/>
    <property type="project" value="UniProtKB-KW"/>
</dbReference>
<dbReference type="SUPFAM" id="SSF143631">
    <property type="entry name" value="ApbE-like"/>
    <property type="match status" value="1"/>
</dbReference>
<evidence type="ECO:0000256" key="7">
    <source>
        <dbReference type="ARBA" id="ARBA00022827"/>
    </source>
</evidence>
<dbReference type="Pfam" id="PF02424">
    <property type="entry name" value="ApbE"/>
    <property type="match status" value="1"/>
</dbReference>
<dbReference type="PIRSF" id="PIRSF006268">
    <property type="entry name" value="ApbE"/>
    <property type="match status" value="1"/>
</dbReference>
<evidence type="ECO:0000256" key="3">
    <source>
        <dbReference type="ARBA" id="ARBA00016337"/>
    </source>
</evidence>
<evidence type="ECO:0000256" key="8">
    <source>
        <dbReference type="ARBA" id="ARBA00022842"/>
    </source>
</evidence>
<accession>A0A6J7QV72</accession>
<keyword evidence="6" id="KW-0479">Metal-binding</keyword>
<evidence type="ECO:0000256" key="6">
    <source>
        <dbReference type="ARBA" id="ARBA00022723"/>
    </source>
</evidence>
<evidence type="ECO:0000256" key="10">
    <source>
        <dbReference type="ARBA" id="ARBA00048540"/>
    </source>
</evidence>
<dbReference type="PANTHER" id="PTHR30040:SF2">
    <property type="entry name" value="FAD:PROTEIN FMN TRANSFERASE"/>
    <property type="match status" value="1"/>
</dbReference>
<dbReference type="GO" id="GO:0046872">
    <property type="term" value="F:metal ion binding"/>
    <property type="evidence" value="ECO:0007669"/>
    <property type="project" value="UniProtKB-KW"/>
</dbReference>
<dbReference type="EMBL" id="CAEZYF010000003">
    <property type="protein sequence ID" value="CAB4712222.1"/>
    <property type="molecule type" value="Genomic_DNA"/>
</dbReference>
<dbReference type="Gene3D" id="3.10.520.10">
    <property type="entry name" value="ApbE-like domains"/>
    <property type="match status" value="1"/>
</dbReference>
<dbReference type="EMBL" id="CAFBIY010000227">
    <property type="protein sequence ID" value="CAB4853278.1"/>
    <property type="molecule type" value="Genomic_DNA"/>
</dbReference>
<dbReference type="InterPro" id="IPR003374">
    <property type="entry name" value="ApbE-like_sf"/>
</dbReference>
<evidence type="ECO:0000256" key="5">
    <source>
        <dbReference type="ARBA" id="ARBA00022679"/>
    </source>
</evidence>
<dbReference type="InterPro" id="IPR024932">
    <property type="entry name" value="ApbE"/>
</dbReference>
<keyword evidence="4" id="KW-0285">Flavoprotein</keyword>
<protein>
    <recommendedName>
        <fullName evidence="3">FAD:protein FMN transferase</fullName>
        <ecNumber evidence="2">2.7.1.180</ecNumber>
    </recommendedName>
    <alternativeName>
        <fullName evidence="9">Flavin transferase</fullName>
    </alternativeName>
</protein>
<keyword evidence="5" id="KW-0808">Transferase</keyword>
<evidence type="ECO:0000256" key="9">
    <source>
        <dbReference type="ARBA" id="ARBA00031306"/>
    </source>
</evidence>
<reference evidence="15" key="1">
    <citation type="submission" date="2020-05" db="EMBL/GenBank/DDBJ databases">
        <authorList>
            <person name="Chiriac C."/>
            <person name="Salcher M."/>
            <person name="Ghai R."/>
            <person name="Kavagutti S V."/>
        </authorList>
    </citation>
    <scope>NUCLEOTIDE SEQUENCE</scope>
</reference>
<dbReference type="EC" id="2.7.1.180" evidence="2"/>
<organism evidence="15">
    <name type="scientific">freshwater metagenome</name>
    <dbReference type="NCBI Taxonomy" id="449393"/>
    <lineage>
        <taxon>unclassified sequences</taxon>
        <taxon>metagenomes</taxon>
        <taxon>ecological metagenomes</taxon>
    </lineage>
</organism>
<sequence length="308" mass="32288">MSSQPIERELRVMGSTAILQVHGGTVEMLDRAEFRLRELESLWSRFRSDSDITRANQAAGHPVVVHEDTLAIVARALDACRQTEGRFDITMLPALLAAGYTRSTVDDSLAPIVPGTLIGQSALVRFDYAASTITVPEFSAIDLGGIGKGFAADIVAEELMEGGAAGVVVNVGGDIAVLGRPADDPTGEPLWIMGVEDPHHPPAHVAVFRLVTGGAATSGTAVRKWTTADGSTAHHLIDPVHSQPARHGIVSATVIANDAATAEVCATAAMMMSAEAAIAWLDGILLAGLIVTESGDVLRTNTLKDFLV</sequence>
<evidence type="ECO:0000256" key="1">
    <source>
        <dbReference type="ARBA" id="ARBA00001946"/>
    </source>
</evidence>
<proteinExistence type="predicted"/>
<evidence type="ECO:0000313" key="12">
    <source>
        <dbReference type="EMBL" id="CAB4712222.1"/>
    </source>
</evidence>